<dbReference type="Proteomes" id="UP000076842">
    <property type="component" value="Unassembled WGS sequence"/>
</dbReference>
<evidence type="ECO:0000313" key="2">
    <source>
        <dbReference type="EMBL" id="KZT62550.1"/>
    </source>
</evidence>
<dbReference type="OrthoDB" id="3365698at2759"/>
<evidence type="ECO:0000313" key="3">
    <source>
        <dbReference type="Proteomes" id="UP000076842"/>
    </source>
</evidence>
<gene>
    <name evidence="2" type="ORF">CALCODRAFT_505573</name>
</gene>
<dbReference type="Gene3D" id="3.80.10.10">
    <property type="entry name" value="Ribonuclease Inhibitor"/>
    <property type="match status" value="1"/>
</dbReference>
<accession>A0A165K1N2</accession>
<dbReference type="EMBL" id="KV423916">
    <property type="protein sequence ID" value="KZT62550.1"/>
    <property type="molecule type" value="Genomic_DNA"/>
</dbReference>
<proteinExistence type="predicted"/>
<organism evidence="2 3">
    <name type="scientific">Calocera cornea HHB12733</name>
    <dbReference type="NCBI Taxonomy" id="1353952"/>
    <lineage>
        <taxon>Eukaryota</taxon>
        <taxon>Fungi</taxon>
        <taxon>Dikarya</taxon>
        <taxon>Basidiomycota</taxon>
        <taxon>Agaricomycotina</taxon>
        <taxon>Dacrymycetes</taxon>
        <taxon>Dacrymycetales</taxon>
        <taxon>Dacrymycetaceae</taxon>
        <taxon>Calocera</taxon>
    </lineage>
</organism>
<feature type="region of interest" description="Disordered" evidence="1">
    <location>
        <begin position="482"/>
        <end position="501"/>
    </location>
</feature>
<dbReference type="SUPFAM" id="SSF52047">
    <property type="entry name" value="RNI-like"/>
    <property type="match status" value="1"/>
</dbReference>
<protein>
    <submittedName>
        <fullName evidence="2">Uncharacterized protein</fullName>
    </submittedName>
</protein>
<dbReference type="AlphaFoldDB" id="A0A165K1N2"/>
<dbReference type="InterPro" id="IPR032675">
    <property type="entry name" value="LRR_dom_sf"/>
</dbReference>
<evidence type="ECO:0000256" key="1">
    <source>
        <dbReference type="SAM" id="MobiDB-lite"/>
    </source>
</evidence>
<dbReference type="STRING" id="1353952.A0A165K1N2"/>
<dbReference type="InParanoid" id="A0A165K1N2"/>
<name>A0A165K1N2_9BASI</name>
<dbReference type="Gene3D" id="1.20.1280.50">
    <property type="match status" value="1"/>
</dbReference>
<reference evidence="2 3" key="1">
    <citation type="journal article" date="2016" name="Mol. Biol. Evol.">
        <title>Comparative Genomics of Early-Diverging Mushroom-Forming Fungi Provides Insights into the Origins of Lignocellulose Decay Capabilities.</title>
        <authorList>
            <person name="Nagy L.G."/>
            <person name="Riley R."/>
            <person name="Tritt A."/>
            <person name="Adam C."/>
            <person name="Daum C."/>
            <person name="Floudas D."/>
            <person name="Sun H."/>
            <person name="Yadav J.S."/>
            <person name="Pangilinan J."/>
            <person name="Larsson K.H."/>
            <person name="Matsuura K."/>
            <person name="Barry K."/>
            <person name="Labutti K."/>
            <person name="Kuo R."/>
            <person name="Ohm R.A."/>
            <person name="Bhattacharya S.S."/>
            <person name="Shirouzu T."/>
            <person name="Yoshinaga Y."/>
            <person name="Martin F.M."/>
            <person name="Grigoriev I.V."/>
            <person name="Hibbett D.S."/>
        </authorList>
    </citation>
    <scope>NUCLEOTIDE SEQUENCE [LARGE SCALE GENOMIC DNA]</scope>
    <source>
        <strain evidence="2 3">HHB12733</strain>
    </source>
</reference>
<keyword evidence="3" id="KW-1185">Reference proteome</keyword>
<sequence length="516" mass="58671">MLHFRAQVEADKRSISAQLGDLERRRPTSARQARIDALRLQLIGRDTSIHALPDDVLSYIFELGSERGRDISVSILMSHVCQRWRTVAIATAVIWSSVEIHLPDSRTAPLAREFLRRSAQSRIRLVVRLWNTSNQCSSTWLRTLVPRCDEYTLASRYYHLEEARIVDLVPKGLTSSLRILTLSDIRLRSNAFYPLLDAVESCTGLHKLVLDDFWSSEERDIVTERVIRMPELRHLELHRLAAATACCFNFISRVDAPVTTLTLLGNLVILPTTLCNRLPFAGSILTLTLHSSHIDDLSSLSNAICAMPLLQDLDVQLPRRHTQELPYPPSPVYTTRLKNLTLDGPCACQMRRFIEFLESHGLPRGGSHKRLEISLRIVWDYKSDRRERIQYEFDNMAWLLVNVTRVEHIFREPRMFLEATRDGGGMAECAVARQNGRADQTTTSAELQELEPNRPRLVFDALPDGLLSYLFELGPDLGPSISCKTQNEDGAPVTDKHDSMPSEWRKSSLAFALLQK</sequence>